<dbReference type="PANTHER" id="PTHR46268">
    <property type="entry name" value="STRESS RESPONSE PROTEIN NHAX"/>
    <property type="match status" value="1"/>
</dbReference>
<feature type="domain" description="UspA" evidence="2">
    <location>
        <begin position="157"/>
        <end position="278"/>
    </location>
</feature>
<sequence>MYKTILVHVDGSPAQESRVRAAAIVAKKQGSHLVGCQSTGITWLDLSLSAGSMNAPHPLIDFDALRAAGARLLDAFALQAQRAGAGSVETRLADDLPDASLQLQARYADLVVLSQDAPSSANLFPGRRHLPEQLVVRCPRPILVVPAGYRSAPIASTIVAGWDGSIQAMHALSAALPLLATADRVALALINPDERSGLHGEEPGADMALYLARHRVEVEVVVQRTAQAPAQALLTLARQSGAGLIVAGAYGHSRYREWVLGGTTRALLSQAQIPLLLAH</sequence>
<evidence type="ECO:0000256" key="1">
    <source>
        <dbReference type="ARBA" id="ARBA00008791"/>
    </source>
</evidence>
<dbReference type="PRINTS" id="PR01438">
    <property type="entry name" value="UNVRSLSTRESS"/>
</dbReference>
<dbReference type="CDD" id="cd00293">
    <property type="entry name" value="USP-like"/>
    <property type="match status" value="1"/>
</dbReference>
<dbReference type="InterPro" id="IPR006015">
    <property type="entry name" value="Universal_stress_UspA"/>
</dbReference>
<dbReference type="Proteomes" id="UP000245820">
    <property type="component" value="Chromosome"/>
</dbReference>
<evidence type="ECO:0000313" key="4">
    <source>
        <dbReference type="Proteomes" id="UP000245820"/>
    </source>
</evidence>
<dbReference type="EMBL" id="CP029343">
    <property type="protein sequence ID" value="AWL06986.1"/>
    <property type="molecule type" value="Genomic_DNA"/>
</dbReference>
<keyword evidence="4" id="KW-1185">Reference proteome</keyword>
<dbReference type="InterPro" id="IPR006016">
    <property type="entry name" value="UspA"/>
</dbReference>
<dbReference type="KEGG" id="mtim:DIR46_22850"/>
<name>A0A2S2DQ85_9BURK</name>
<dbReference type="AlphaFoldDB" id="A0A2S2DQ85"/>
<dbReference type="PANTHER" id="PTHR46268:SF15">
    <property type="entry name" value="UNIVERSAL STRESS PROTEIN HP_0031"/>
    <property type="match status" value="1"/>
</dbReference>
<gene>
    <name evidence="3" type="ORF">DIR46_22850</name>
</gene>
<comment type="similarity">
    <text evidence="1">Belongs to the universal stress protein A family.</text>
</comment>
<organism evidence="3 4">
    <name type="scientific">Massilia oculi</name>
    <dbReference type="NCBI Taxonomy" id="945844"/>
    <lineage>
        <taxon>Bacteria</taxon>
        <taxon>Pseudomonadati</taxon>
        <taxon>Pseudomonadota</taxon>
        <taxon>Betaproteobacteria</taxon>
        <taxon>Burkholderiales</taxon>
        <taxon>Oxalobacteraceae</taxon>
        <taxon>Telluria group</taxon>
        <taxon>Massilia</taxon>
    </lineage>
</organism>
<evidence type="ECO:0000259" key="2">
    <source>
        <dbReference type="Pfam" id="PF00582"/>
    </source>
</evidence>
<evidence type="ECO:0000313" key="3">
    <source>
        <dbReference type="EMBL" id="AWL06986.1"/>
    </source>
</evidence>
<reference evidence="3 4" key="1">
    <citation type="submission" date="2018-05" db="EMBL/GenBank/DDBJ databases">
        <title>Complete genome sequence of Massilia oculi sp. nov. CCUG 43427T (=DSM 26321T), the type strain of M. oculi, and comparison with genome sequences of other Massilia strains.</title>
        <authorList>
            <person name="Zhu B."/>
        </authorList>
    </citation>
    <scope>NUCLEOTIDE SEQUENCE [LARGE SCALE GENOMIC DNA]</scope>
    <source>
        <strain evidence="3 4">CCUG 43427</strain>
    </source>
</reference>
<dbReference type="Gene3D" id="3.40.50.12370">
    <property type="match status" value="1"/>
</dbReference>
<protein>
    <recommendedName>
        <fullName evidence="2">UspA domain-containing protein</fullName>
    </recommendedName>
</protein>
<dbReference type="SUPFAM" id="SSF52402">
    <property type="entry name" value="Adenine nucleotide alpha hydrolases-like"/>
    <property type="match status" value="2"/>
</dbReference>
<dbReference type="RefSeq" id="WP_109347282.1">
    <property type="nucleotide sequence ID" value="NZ_CP029343.1"/>
</dbReference>
<accession>A0A2S2DQ85</accession>
<dbReference type="OrthoDB" id="9804721at2"/>
<dbReference type="Pfam" id="PF00582">
    <property type="entry name" value="Usp"/>
    <property type="match status" value="1"/>
</dbReference>
<proteinExistence type="inferred from homology"/>